<name>A0ABN7AY85_9HEMI</name>
<dbReference type="PANTHER" id="PTHR21054">
    <property type="entry name" value="ZINC METALLOPROTEINASE-RELATED"/>
    <property type="match status" value="1"/>
</dbReference>
<keyword evidence="2" id="KW-1185">Reference proteome</keyword>
<sequence length="458" mass="50391">MEIIFDNWSDGDVSCCQTIVVRGTIRTNNSYTNDENGDVQVTTGCRNGYKWPVRSGLFKTVVQLVAGRNDLVFTYKGCTESLFVDFEVNNSDLCVVPLYVICEGHDGRFQAPAGVDNSAQSACQRIALGLQLVQCLFAEKLREKGFPRKTFKVEKDLDPDAPHCRIFHSSLDVYQARQLDQEALWERIGREIMSSELGNDRRKFLAILSCTYWNGSQVMGDPALGGGGLALLGSGTLHTWPTSLAELVHCFTDQRKIHSDLLDNSCFRGTYAGCFSTSLGAVCHEVGHMFNLGHTRTGIMSRGFDNVERVFLSVPSPIVKGRLDVDETNNLILVPCLSVMSGPNQISCRPEPSPASMPKEDDLTSLTSSCAAILAHHEWFNNTPSITSNITYDPVRSIVCSDAGLKVVQLRASCGAVLKSWELGKKSPRKHLILPRMKVSPTTLVAINSCGYVLTQLL</sequence>
<dbReference type="InterPro" id="IPR053002">
    <property type="entry name" value="Metalloproteinase_M10B"/>
</dbReference>
<dbReference type="PANTHER" id="PTHR21054:SF2">
    <property type="entry name" value="MIP04191P"/>
    <property type="match status" value="1"/>
</dbReference>
<reference evidence="1 2" key="1">
    <citation type="submission" date="2023-09" db="EMBL/GenBank/DDBJ databases">
        <title>Nesidiocoris tenuis whole genome shotgun sequence.</title>
        <authorList>
            <person name="Shibata T."/>
            <person name="Shimoda M."/>
            <person name="Kobayashi T."/>
            <person name="Uehara T."/>
        </authorList>
    </citation>
    <scope>NUCLEOTIDE SEQUENCE [LARGE SCALE GENOMIC DNA]</scope>
    <source>
        <strain evidence="1 2">Japan</strain>
    </source>
</reference>
<dbReference type="InterPro" id="IPR021917">
    <property type="entry name" value="Unchr_Zn-peptidase-like"/>
</dbReference>
<dbReference type="EMBL" id="AP028916">
    <property type="protein sequence ID" value="BES97145.1"/>
    <property type="molecule type" value="Genomic_DNA"/>
</dbReference>
<gene>
    <name evidence="1" type="ORF">NTJ_09959</name>
</gene>
<dbReference type="Pfam" id="PF12044">
    <property type="entry name" value="Metallopep"/>
    <property type="match status" value="1"/>
</dbReference>
<protein>
    <submittedName>
        <fullName evidence="1">Peptidase family</fullName>
    </submittedName>
</protein>
<proteinExistence type="predicted"/>
<evidence type="ECO:0000313" key="2">
    <source>
        <dbReference type="Proteomes" id="UP001307889"/>
    </source>
</evidence>
<organism evidence="1 2">
    <name type="scientific">Nesidiocoris tenuis</name>
    <dbReference type="NCBI Taxonomy" id="355587"/>
    <lineage>
        <taxon>Eukaryota</taxon>
        <taxon>Metazoa</taxon>
        <taxon>Ecdysozoa</taxon>
        <taxon>Arthropoda</taxon>
        <taxon>Hexapoda</taxon>
        <taxon>Insecta</taxon>
        <taxon>Pterygota</taxon>
        <taxon>Neoptera</taxon>
        <taxon>Paraneoptera</taxon>
        <taxon>Hemiptera</taxon>
        <taxon>Heteroptera</taxon>
        <taxon>Panheteroptera</taxon>
        <taxon>Cimicomorpha</taxon>
        <taxon>Miridae</taxon>
        <taxon>Dicyphina</taxon>
        <taxon>Nesidiocoris</taxon>
    </lineage>
</organism>
<accession>A0ABN7AY85</accession>
<evidence type="ECO:0000313" key="1">
    <source>
        <dbReference type="EMBL" id="BES97145.1"/>
    </source>
</evidence>
<dbReference type="Proteomes" id="UP001307889">
    <property type="component" value="Chromosome 8"/>
</dbReference>